<evidence type="ECO:0000259" key="2">
    <source>
        <dbReference type="Pfam" id="PF04473"/>
    </source>
</evidence>
<dbReference type="InterPro" id="IPR007562">
    <property type="entry name" value="Transglutaminase-like_domain"/>
</dbReference>
<dbReference type="Pfam" id="PF04473">
    <property type="entry name" value="DUF553"/>
    <property type="match status" value="1"/>
</dbReference>
<evidence type="ECO:0000313" key="4">
    <source>
        <dbReference type="Proteomes" id="UP000177053"/>
    </source>
</evidence>
<keyword evidence="1" id="KW-1133">Transmembrane helix</keyword>
<gene>
    <name evidence="3" type="ORF">A2Z22_01920</name>
</gene>
<proteinExistence type="predicted"/>
<organism evidence="3 4">
    <name type="scientific">Candidatus Woesebacteria bacterium RBG_16_34_12</name>
    <dbReference type="NCBI Taxonomy" id="1802480"/>
    <lineage>
        <taxon>Bacteria</taxon>
        <taxon>Candidatus Woeseibacteriota</taxon>
    </lineage>
</organism>
<evidence type="ECO:0000256" key="1">
    <source>
        <dbReference type="SAM" id="Phobius"/>
    </source>
</evidence>
<dbReference type="AlphaFoldDB" id="A0A1F7XAQ5"/>
<evidence type="ECO:0000313" key="3">
    <source>
        <dbReference type="EMBL" id="OGM12043.1"/>
    </source>
</evidence>
<accession>A0A1F7XAQ5</accession>
<feature type="transmembrane region" description="Helical" evidence="1">
    <location>
        <begin position="105"/>
        <end position="125"/>
    </location>
</feature>
<feature type="transmembrane region" description="Helical" evidence="1">
    <location>
        <begin position="74"/>
        <end position="99"/>
    </location>
</feature>
<keyword evidence="1" id="KW-0812">Transmembrane</keyword>
<keyword evidence="1" id="KW-0472">Membrane</keyword>
<feature type="domain" description="Transglutaminase-like" evidence="2">
    <location>
        <begin position="31"/>
        <end position="257"/>
    </location>
</feature>
<comment type="caution">
    <text evidence="3">The sequence shown here is derived from an EMBL/GenBank/DDBJ whole genome shotgun (WGS) entry which is preliminary data.</text>
</comment>
<protein>
    <recommendedName>
        <fullName evidence="2">Transglutaminase-like domain-containing protein</fullName>
    </recommendedName>
</protein>
<sequence>MNLIKIRKILDIPTEEELFSMLLPTEEDIKESKNLSENLKDSSEEKTFVNIIKFQESVIPYWNERKLIEDVDSLPINILIFIASFFIGLVMDIVFVIFMVKIVKITSAIMVIMIFIVFPFIFISIRRTIIEVLIAVTIDRFRKMGFNFGSGIYNNIIYYIKYRKEIKMYISSVVLPIKKILEWKLAVCRDYVRLTTSLLYNLYTNSEIYIIRIANHVASGIKFNGKIYVFDPNFSVQTNAPSLLDEWLKKQLKKRKFEDAHCSEKRIKNFIILTYTKKDKIKIWDLRKYWRSEKTRTRANI</sequence>
<dbReference type="EMBL" id="MGFS01000004">
    <property type="protein sequence ID" value="OGM12043.1"/>
    <property type="molecule type" value="Genomic_DNA"/>
</dbReference>
<reference evidence="3 4" key="1">
    <citation type="journal article" date="2016" name="Nat. Commun.">
        <title>Thousands of microbial genomes shed light on interconnected biogeochemical processes in an aquifer system.</title>
        <authorList>
            <person name="Anantharaman K."/>
            <person name="Brown C.T."/>
            <person name="Hug L.A."/>
            <person name="Sharon I."/>
            <person name="Castelle C.J."/>
            <person name="Probst A.J."/>
            <person name="Thomas B.C."/>
            <person name="Singh A."/>
            <person name="Wilkins M.J."/>
            <person name="Karaoz U."/>
            <person name="Brodie E.L."/>
            <person name="Williams K.H."/>
            <person name="Hubbard S.S."/>
            <person name="Banfield J.F."/>
        </authorList>
    </citation>
    <scope>NUCLEOTIDE SEQUENCE [LARGE SCALE GENOMIC DNA]</scope>
</reference>
<dbReference type="Proteomes" id="UP000177053">
    <property type="component" value="Unassembled WGS sequence"/>
</dbReference>
<name>A0A1F7XAQ5_9BACT</name>